<dbReference type="PANTHER" id="PTHR10127:SF780">
    <property type="entry name" value="METALLOENDOPEPTIDASE"/>
    <property type="match status" value="1"/>
</dbReference>
<dbReference type="InterPro" id="IPR006026">
    <property type="entry name" value="Peptidase_Metallo"/>
</dbReference>
<evidence type="ECO:0000259" key="9">
    <source>
        <dbReference type="PROSITE" id="PS51864"/>
    </source>
</evidence>
<evidence type="ECO:0000313" key="10">
    <source>
        <dbReference type="Proteomes" id="UP000046392"/>
    </source>
</evidence>
<keyword evidence="4 7" id="KW-0862">Zinc</keyword>
<dbReference type="EC" id="3.4.24.-" evidence="8"/>
<keyword evidence="5 7" id="KW-0482">Metalloprotease</keyword>
<keyword evidence="1 7" id="KW-0645">Protease</keyword>
<organism evidence="10 11">
    <name type="scientific">Strongyloides papillosus</name>
    <name type="common">Intestinal threadworm</name>
    <dbReference type="NCBI Taxonomy" id="174720"/>
    <lineage>
        <taxon>Eukaryota</taxon>
        <taxon>Metazoa</taxon>
        <taxon>Ecdysozoa</taxon>
        <taxon>Nematoda</taxon>
        <taxon>Chromadorea</taxon>
        <taxon>Rhabditida</taxon>
        <taxon>Tylenchina</taxon>
        <taxon>Panagrolaimomorpha</taxon>
        <taxon>Strongyloidoidea</taxon>
        <taxon>Strongyloididae</taxon>
        <taxon>Strongyloides</taxon>
    </lineage>
</organism>
<dbReference type="GO" id="GO:0008270">
    <property type="term" value="F:zinc ion binding"/>
    <property type="evidence" value="ECO:0007669"/>
    <property type="project" value="UniProtKB-UniRule"/>
</dbReference>
<reference evidence="11" key="1">
    <citation type="submission" date="2017-02" db="UniProtKB">
        <authorList>
            <consortium name="WormBaseParasite"/>
        </authorList>
    </citation>
    <scope>IDENTIFICATION</scope>
</reference>
<dbReference type="PRINTS" id="PR00480">
    <property type="entry name" value="ASTACIN"/>
</dbReference>
<evidence type="ECO:0000313" key="11">
    <source>
        <dbReference type="WBParaSite" id="SPAL_0000371700.1"/>
    </source>
</evidence>
<dbReference type="InterPro" id="IPR024079">
    <property type="entry name" value="MetalloPept_cat_dom_sf"/>
</dbReference>
<dbReference type="AlphaFoldDB" id="A0A0N5BCH0"/>
<keyword evidence="10" id="KW-1185">Reference proteome</keyword>
<evidence type="ECO:0000256" key="7">
    <source>
        <dbReference type="PROSITE-ProRule" id="PRU01211"/>
    </source>
</evidence>
<dbReference type="GO" id="GO:0006508">
    <property type="term" value="P:proteolysis"/>
    <property type="evidence" value="ECO:0007669"/>
    <property type="project" value="UniProtKB-KW"/>
</dbReference>
<dbReference type="CDD" id="cd04280">
    <property type="entry name" value="ZnMc_astacin_like"/>
    <property type="match status" value="1"/>
</dbReference>
<dbReference type="PROSITE" id="PS51864">
    <property type="entry name" value="ASTACIN"/>
    <property type="match status" value="1"/>
</dbReference>
<keyword evidence="2 7" id="KW-0479">Metal-binding</keyword>
<evidence type="ECO:0000256" key="1">
    <source>
        <dbReference type="ARBA" id="ARBA00022670"/>
    </source>
</evidence>
<evidence type="ECO:0000256" key="3">
    <source>
        <dbReference type="ARBA" id="ARBA00022801"/>
    </source>
</evidence>
<feature type="binding site" evidence="7">
    <location>
        <position position="135"/>
    </location>
    <ligand>
        <name>Zn(2+)</name>
        <dbReference type="ChEBI" id="CHEBI:29105"/>
        <note>catalytic</note>
    </ligand>
</feature>
<dbReference type="GO" id="GO:0004222">
    <property type="term" value="F:metalloendopeptidase activity"/>
    <property type="evidence" value="ECO:0007669"/>
    <property type="project" value="UniProtKB-UniRule"/>
</dbReference>
<dbReference type="Pfam" id="PF01400">
    <property type="entry name" value="Astacin"/>
    <property type="match status" value="1"/>
</dbReference>
<comment type="caution">
    <text evidence="7">Lacks conserved residue(s) required for the propagation of feature annotation.</text>
</comment>
<accession>A0A0N5BCH0</accession>
<evidence type="ECO:0000256" key="2">
    <source>
        <dbReference type="ARBA" id="ARBA00022723"/>
    </source>
</evidence>
<protein>
    <recommendedName>
        <fullName evidence="8">Metalloendopeptidase</fullName>
        <ecNumber evidence="8">3.4.24.-</ecNumber>
    </recommendedName>
</protein>
<dbReference type="Gene3D" id="3.40.390.10">
    <property type="entry name" value="Collagenase (Catalytic Domain)"/>
    <property type="match status" value="1"/>
</dbReference>
<feature type="active site" evidence="7">
    <location>
        <position position="136"/>
    </location>
</feature>
<dbReference type="Proteomes" id="UP000046392">
    <property type="component" value="Unplaced"/>
</dbReference>
<dbReference type="SMART" id="SM00235">
    <property type="entry name" value="ZnMc"/>
    <property type="match status" value="1"/>
</dbReference>
<dbReference type="PANTHER" id="PTHR10127">
    <property type="entry name" value="DISCOIDIN, CUB, EGF, LAMININ , AND ZINC METALLOPROTEASE DOMAIN CONTAINING"/>
    <property type="match status" value="1"/>
</dbReference>
<dbReference type="SUPFAM" id="SSF55486">
    <property type="entry name" value="Metalloproteases ('zincins'), catalytic domain"/>
    <property type="match status" value="1"/>
</dbReference>
<evidence type="ECO:0000256" key="4">
    <source>
        <dbReference type="ARBA" id="ARBA00022833"/>
    </source>
</evidence>
<feature type="binding site" evidence="7">
    <location>
        <position position="145"/>
    </location>
    <ligand>
        <name>Zn(2+)</name>
        <dbReference type="ChEBI" id="CHEBI:29105"/>
        <note>catalytic</note>
    </ligand>
</feature>
<evidence type="ECO:0000256" key="8">
    <source>
        <dbReference type="RuleBase" id="RU361183"/>
    </source>
</evidence>
<feature type="domain" description="Peptidase M12A" evidence="9">
    <location>
        <begin position="44"/>
        <end position="238"/>
    </location>
</feature>
<name>A0A0N5BCH0_STREA</name>
<comment type="cofactor">
    <cofactor evidence="7 8">
        <name>Zn(2+)</name>
        <dbReference type="ChEBI" id="CHEBI:29105"/>
    </cofactor>
    <text evidence="7 8">Binds 1 zinc ion per subunit.</text>
</comment>
<evidence type="ECO:0000256" key="5">
    <source>
        <dbReference type="ARBA" id="ARBA00023049"/>
    </source>
</evidence>
<feature type="binding site" evidence="7">
    <location>
        <position position="139"/>
    </location>
    <ligand>
        <name>Zn(2+)</name>
        <dbReference type="ChEBI" id="CHEBI:29105"/>
        <note>catalytic</note>
    </ligand>
</feature>
<dbReference type="InterPro" id="IPR034035">
    <property type="entry name" value="Astacin-like_dom"/>
</dbReference>
<evidence type="ECO:0000256" key="6">
    <source>
        <dbReference type="ARBA" id="ARBA00023157"/>
    </source>
</evidence>
<dbReference type="InterPro" id="IPR001506">
    <property type="entry name" value="Peptidase_M12A"/>
</dbReference>
<keyword evidence="6" id="KW-1015">Disulfide bond</keyword>
<keyword evidence="3 7" id="KW-0378">Hydrolase</keyword>
<dbReference type="WBParaSite" id="SPAL_0000371700.1">
    <property type="protein sequence ID" value="SPAL_0000371700.1"/>
    <property type="gene ID" value="SPAL_0000371700"/>
</dbReference>
<proteinExistence type="predicted"/>
<sequence length="391" mass="44507">MTPTFCYFIGPIVFFTSKSLEEAVRVCSLNDDGYSESSETRMKKSILKDKRLKSTFPINYHISRGVNRRLIKEALTAIERETCIRFKESNNFRDGGINYVNKSRNCFSFMGKISLGKPEEVVLGSACNALTIVIHETMHALGVIHEFSRHDRNSCIKVRFENIVPGLRFNYQTFALSKATPYGLKYDFGSVMHYNRLSGSKKGRVTMEPKYLNYLETIGQTTRFGFNDAKQLNIHYCKDKCRGSTLKCKMGGYPHPNDCRFCKCPAFFTGKLCTKLLPSDKKCGVTRFKTKNTNTLLIVKGIKTCYIQITAPRGRKVLLNILETNFDDHSFVCQPNKGLEVKFFADKAVSGAMFCRRNSGKIIKSQNNVIVMKYVGLIPSNRIRIQHRDVA</sequence>